<dbReference type="SUPFAM" id="SSF55298">
    <property type="entry name" value="YjgF-like"/>
    <property type="match status" value="1"/>
</dbReference>
<dbReference type="EMBL" id="CCNE01000005">
    <property type="protein sequence ID" value="CDX51605.1"/>
    <property type="molecule type" value="Genomic_DNA"/>
</dbReference>
<sequence>MLKTYIDLEGDKSRGIRALAGQRAAYSDAVRVDLSDHTLLFVSGKLAVDGNGVIASRSMREQTRQVLENIRSTIAKAGGSMTDIVRVRIYVAAIDDASIRDVHEVRQEFFNDGELPASTLVRVDQFVRDGALIEIEADVVMAR</sequence>
<dbReference type="Pfam" id="PF01042">
    <property type="entry name" value="Ribonuc_L-PSP"/>
    <property type="match status" value="1"/>
</dbReference>
<accession>A0A090GSZ3</accession>
<dbReference type="InterPro" id="IPR006175">
    <property type="entry name" value="YjgF/YER057c/UK114"/>
</dbReference>
<gene>
    <name evidence="1" type="ORF">MPL3365_130562</name>
</gene>
<protein>
    <submittedName>
        <fullName evidence="1">Putative enzyme of the alternative pyrimidine degradation pathway</fullName>
    </submittedName>
</protein>
<evidence type="ECO:0000313" key="2">
    <source>
        <dbReference type="Proteomes" id="UP000046122"/>
    </source>
</evidence>
<name>A0A090GSZ3_MESPL</name>
<reference evidence="1 2" key="1">
    <citation type="submission" date="2014-08" db="EMBL/GenBank/DDBJ databases">
        <authorList>
            <person name="Moulin Lionel"/>
        </authorList>
    </citation>
    <scope>NUCLEOTIDE SEQUENCE [LARGE SCALE GENOMIC DNA]</scope>
</reference>
<proteinExistence type="predicted"/>
<dbReference type="CDD" id="cd00448">
    <property type="entry name" value="YjgF_YER057c_UK114_family"/>
    <property type="match status" value="1"/>
</dbReference>
<evidence type="ECO:0000313" key="1">
    <source>
        <dbReference type="EMBL" id="CDX51605.1"/>
    </source>
</evidence>
<dbReference type="PANTHER" id="PTHR43857">
    <property type="entry name" value="BLR7761 PROTEIN"/>
    <property type="match status" value="1"/>
</dbReference>
<dbReference type="PANTHER" id="PTHR43857:SF1">
    <property type="entry name" value="YJGH FAMILY PROTEIN"/>
    <property type="match status" value="1"/>
</dbReference>
<dbReference type="Proteomes" id="UP000046122">
    <property type="component" value="Unassembled WGS sequence"/>
</dbReference>
<organism evidence="1 2">
    <name type="scientific">Mesorhizobium plurifarium</name>
    <dbReference type="NCBI Taxonomy" id="69974"/>
    <lineage>
        <taxon>Bacteria</taxon>
        <taxon>Pseudomonadati</taxon>
        <taxon>Pseudomonadota</taxon>
        <taxon>Alphaproteobacteria</taxon>
        <taxon>Hyphomicrobiales</taxon>
        <taxon>Phyllobacteriaceae</taxon>
        <taxon>Mesorhizobium</taxon>
    </lineage>
</organism>
<dbReference type="Gene3D" id="3.30.1330.40">
    <property type="entry name" value="RutC-like"/>
    <property type="match status" value="1"/>
</dbReference>
<dbReference type="AlphaFoldDB" id="A0A090GSZ3"/>
<dbReference type="InterPro" id="IPR035959">
    <property type="entry name" value="RutC-like_sf"/>
</dbReference>